<proteinExistence type="predicted"/>
<dbReference type="GO" id="GO:0007165">
    <property type="term" value="P:signal transduction"/>
    <property type="evidence" value="ECO:0007669"/>
    <property type="project" value="InterPro"/>
</dbReference>
<feature type="region of interest" description="Disordered" evidence="1">
    <location>
        <begin position="294"/>
        <end position="360"/>
    </location>
</feature>
<feature type="domain" description="Teneurin N-terminal" evidence="2">
    <location>
        <begin position="184"/>
        <end position="360"/>
    </location>
</feature>
<dbReference type="EMBL" id="OW240914">
    <property type="protein sequence ID" value="CAH2276904.1"/>
    <property type="molecule type" value="Genomic_DNA"/>
</dbReference>
<dbReference type="InterPro" id="IPR009471">
    <property type="entry name" value="Ten_N"/>
</dbReference>
<reference evidence="3" key="1">
    <citation type="submission" date="2022-03" db="EMBL/GenBank/DDBJ databases">
        <authorList>
            <person name="Alioto T."/>
            <person name="Alioto T."/>
            <person name="Gomez Garrido J."/>
        </authorList>
    </citation>
    <scope>NUCLEOTIDE SEQUENCE</scope>
</reference>
<accession>A0AAD1RR22</accession>
<evidence type="ECO:0000259" key="2">
    <source>
        <dbReference type="PROSITE" id="PS51361"/>
    </source>
</evidence>
<protein>
    <submittedName>
        <fullName evidence="3">Teneurin-2-like, partial</fullName>
    </submittedName>
</protein>
<dbReference type="Proteomes" id="UP001295444">
    <property type="component" value="Chromosome 03"/>
</dbReference>
<gene>
    <name evidence="3" type="ORF">PECUL_23A017923</name>
</gene>
<evidence type="ECO:0000313" key="4">
    <source>
        <dbReference type="Proteomes" id="UP001295444"/>
    </source>
</evidence>
<feature type="compositionally biased region" description="Polar residues" evidence="1">
    <location>
        <begin position="324"/>
        <end position="339"/>
    </location>
</feature>
<organism evidence="3 4">
    <name type="scientific">Pelobates cultripes</name>
    <name type="common">Western spadefoot toad</name>
    <dbReference type="NCBI Taxonomy" id="61616"/>
    <lineage>
        <taxon>Eukaryota</taxon>
        <taxon>Metazoa</taxon>
        <taxon>Chordata</taxon>
        <taxon>Craniata</taxon>
        <taxon>Vertebrata</taxon>
        <taxon>Euteleostomi</taxon>
        <taxon>Amphibia</taxon>
        <taxon>Batrachia</taxon>
        <taxon>Anura</taxon>
        <taxon>Pelobatoidea</taxon>
        <taxon>Pelobatidae</taxon>
        <taxon>Pelobates</taxon>
    </lineage>
</organism>
<feature type="non-terminal residue" evidence="3">
    <location>
        <position position="360"/>
    </location>
</feature>
<dbReference type="PROSITE" id="PS51361">
    <property type="entry name" value="TENEURIN_N"/>
    <property type="match status" value="1"/>
</dbReference>
<evidence type="ECO:0000313" key="3">
    <source>
        <dbReference type="EMBL" id="CAH2276904.1"/>
    </source>
</evidence>
<evidence type="ECO:0000256" key="1">
    <source>
        <dbReference type="SAM" id="MobiDB-lite"/>
    </source>
</evidence>
<dbReference type="GO" id="GO:0016020">
    <property type="term" value="C:membrane"/>
    <property type="evidence" value="ECO:0007669"/>
    <property type="project" value="InterPro"/>
</dbReference>
<sequence>MRAMMSEFSDTNQTNLKLQIQTLKTEIKKDIQDIGNRTSDMEAVVRGKFIRWSAYLKNTQQYSLLGCHKQIALLTAQNKQLASPELANKLQALYHKLTSLNTHKTKYFLHKLRTTTYQTSGKASRFLAACLVMQLAAYKIPHLNGKDSGKKINLADIVQEFTNFYKKLCNLGTLAETTIPEDIMDIKDRRHRSLTRGRCMKECRYTSSSLDSEDCRVPTQKSYSSSETLKAYDHENRMHYGNRVSELVHRESDEFPRQGTNFTLAELGICEPSSHRGNYCSEIGILHQGFPLSTGSDADSDTEGGMSPEHAIRLWGRGIKSRRSSGLSSRENSALTLTDSDNENKSDEENDCIVESQSNK</sequence>
<dbReference type="Pfam" id="PF06484">
    <property type="entry name" value="Ten_N"/>
    <property type="match status" value="1"/>
</dbReference>
<keyword evidence="4" id="KW-1185">Reference proteome</keyword>
<name>A0AAD1RR22_PELCU</name>
<dbReference type="AlphaFoldDB" id="A0AAD1RR22"/>